<dbReference type="Pfam" id="PF13561">
    <property type="entry name" value="adh_short_C2"/>
    <property type="match status" value="1"/>
</dbReference>
<accession>A0ABN3APN4</accession>
<organism evidence="3 4">
    <name type="scientific">Arthrobacter parietis</name>
    <dbReference type="NCBI Taxonomy" id="271434"/>
    <lineage>
        <taxon>Bacteria</taxon>
        <taxon>Bacillati</taxon>
        <taxon>Actinomycetota</taxon>
        <taxon>Actinomycetes</taxon>
        <taxon>Micrococcales</taxon>
        <taxon>Micrococcaceae</taxon>
        <taxon>Arthrobacter</taxon>
    </lineage>
</organism>
<name>A0ABN3APN4_9MICC</name>
<gene>
    <name evidence="3" type="ORF">GCM10009784_06700</name>
</gene>
<keyword evidence="4" id="KW-1185">Reference proteome</keyword>
<dbReference type="EMBL" id="BAAAON010000001">
    <property type="protein sequence ID" value="GAA2173220.1"/>
    <property type="molecule type" value="Genomic_DNA"/>
</dbReference>
<comment type="caution">
    <text evidence="3">The sequence shown here is derived from an EMBL/GenBank/DDBJ whole genome shotgun (WGS) entry which is preliminary data.</text>
</comment>
<evidence type="ECO:0000313" key="4">
    <source>
        <dbReference type="Proteomes" id="UP001500974"/>
    </source>
</evidence>
<evidence type="ECO:0000313" key="3">
    <source>
        <dbReference type="EMBL" id="GAA2173220.1"/>
    </source>
</evidence>
<dbReference type="Gene3D" id="3.40.50.720">
    <property type="entry name" value="NAD(P)-binding Rossmann-like Domain"/>
    <property type="match status" value="1"/>
</dbReference>
<dbReference type="CDD" id="cd05233">
    <property type="entry name" value="SDR_c"/>
    <property type="match status" value="1"/>
</dbReference>
<sequence length="263" mass="26939">MDLQLNGLTALVTGGTKGIGRAIVETFAAEGANVAFCARTAADVEATCDAVGRDLGGGLGAGARLDTVVGTAVDVGDGGAVARWVSDTATRFGGIDMVVSNVSALAIPDTEENWDASLNVDLMGTVRLVKAALPHLEQSKSPSITAVSSVSGREVDFASGPYGTVKSAIIAYMAGLAFQLAEQGIRANTVSPGNTYHPGGVWEQIEQGNPELFSMAMGLNPTHRMGTPQEIADTVVFIASPKSSRTTGANVLVDGGLSRGIQF</sequence>
<proteinExistence type="inferred from homology"/>
<dbReference type="SUPFAM" id="SSF51735">
    <property type="entry name" value="NAD(P)-binding Rossmann-fold domains"/>
    <property type="match status" value="1"/>
</dbReference>
<evidence type="ECO:0000256" key="1">
    <source>
        <dbReference type="ARBA" id="ARBA00006484"/>
    </source>
</evidence>
<dbReference type="RefSeq" id="WP_346027462.1">
    <property type="nucleotide sequence ID" value="NZ_BAAAON010000001.1"/>
</dbReference>
<reference evidence="3 4" key="1">
    <citation type="journal article" date="2019" name="Int. J. Syst. Evol. Microbiol.">
        <title>The Global Catalogue of Microorganisms (GCM) 10K type strain sequencing project: providing services to taxonomists for standard genome sequencing and annotation.</title>
        <authorList>
            <consortium name="The Broad Institute Genomics Platform"/>
            <consortium name="The Broad Institute Genome Sequencing Center for Infectious Disease"/>
            <person name="Wu L."/>
            <person name="Ma J."/>
        </authorList>
    </citation>
    <scope>NUCLEOTIDE SEQUENCE [LARGE SCALE GENOMIC DNA]</scope>
    <source>
        <strain evidence="3 4">JCM 14917</strain>
    </source>
</reference>
<dbReference type="PANTHER" id="PTHR43943:SF17">
    <property type="entry name" value="3-PHENYLPROPIONATE-DIHYDRODIOL_CINNAMIC ACID-DIHYDRODIOL DEHYDROGENASE"/>
    <property type="match status" value="1"/>
</dbReference>
<keyword evidence="2" id="KW-0560">Oxidoreductase</keyword>
<evidence type="ECO:0000256" key="2">
    <source>
        <dbReference type="ARBA" id="ARBA00023002"/>
    </source>
</evidence>
<dbReference type="Proteomes" id="UP001500974">
    <property type="component" value="Unassembled WGS sequence"/>
</dbReference>
<comment type="similarity">
    <text evidence="1">Belongs to the short-chain dehydrogenases/reductases (SDR) family.</text>
</comment>
<protein>
    <submittedName>
        <fullName evidence="3">SDR family NAD(P)-dependent oxidoreductase</fullName>
    </submittedName>
</protein>
<dbReference type="PANTHER" id="PTHR43943">
    <property type="entry name" value="DEHYDROGENASE/REDUCTASE (SDR FAMILY) MEMBER 4"/>
    <property type="match status" value="1"/>
</dbReference>
<dbReference type="InterPro" id="IPR002347">
    <property type="entry name" value="SDR_fam"/>
</dbReference>
<dbReference type="PRINTS" id="PR00081">
    <property type="entry name" value="GDHRDH"/>
</dbReference>
<dbReference type="InterPro" id="IPR036291">
    <property type="entry name" value="NAD(P)-bd_dom_sf"/>
</dbReference>